<dbReference type="AlphaFoldDB" id="A0A2A6B3P2"/>
<dbReference type="Proteomes" id="UP000005239">
    <property type="component" value="Unassembled WGS sequence"/>
</dbReference>
<sequence length="65" mass="6981">MPTAAMCRIRPPLMRQHAIPETFDTEAFMMGKPSTSSGHLAPPSVVPESPRPAKQSAPGNTQYSS</sequence>
<name>A0A2A6B3P2_PRIPA</name>
<organism evidence="1 2">
    <name type="scientific">Pristionchus pacificus</name>
    <name type="common">Parasitic nematode worm</name>
    <dbReference type="NCBI Taxonomy" id="54126"/>
    <lineage>
        <taxon>Eukaryota</taxon>
        <taxon>Metazoa</taxon>
        <taxon>Ecdysozoa</taxon>
        <taxon>Nematoda</taxon>
        <taxon>Chromadorea</taxon>
        <taxon>Rhabditida</taxon>
        <taxon>Rhabditina</taxon>
        <taxon>Diplogasteromorpha</taxon>
        <taxon>Diplogasteroidea</taxon>
        <taxon>Neodiplogasteridae</taxon>
        <taxon>Pristionchus</taxon>
    </lineage>
</organism>
<accession>A0A2A6B3P2</accession>
<protein>
    <submittedName>
        <fullName evidence="1">Uncharacterized protein</fullName>
    </submittedName>
</protein>
<dbReference type="EnsemblMetazoa" id="PPA39489.1">
    <property type="protein sequence ID" value="PPA39489.1"/>
    <property type="gene ID" value="WBGene00277858"/>
</dbReference>
<evidence type="ECO:0000313" key="2">
    <source>
        <dbReference type="Proteomes" id="UP000005239"/>
    </source>
</evidence>
<evidence type="ECO:0000313" key="1">
    <source>
        <dbReference type="EnsemblMetazoa" id="PPA39489.1"/>
    </source>
</evidence>
<proteinExistence type="predicted"/>
<reference evidence="1" key="2">
    <citation type="submission" date="2022-06" db="UniProtKB">
        <authorList>
            <consortium name="EnsemblMetazoa"/>
        </authorList>
    </citation>
    <scope>IDENTIFICATION</scope>
    <source>
        <strain evidence="1">PS312</strain>
    </source>
</reference>
<accession>A0A8R1UXM4</accession>
<keyword evidence="2" id="KW-1185">Reference proteome</keyword>
<reference evidence="2" key="1">
    <citation type="journal article" date="2008" name="Nat. Genet.">
        <title>The Pristionchus pacificus genome provides a unique perspective on nematode lifestyle and parasitism.</title>
        <authorList>
            <person name="Dieterich C."/>
            <person name="Clifton S.W."/>
            <person name="Schuster L.N."/>
            <person name="Chinwalla A."/>
            <person name="Delehaunty K."/>
            <person name="Dinkelacker I."/>
            <person name="Fulton L."/>
            <person name="Fulton R."/>
            <person name="Godfrey J."/>
            <person name="Minx P."/>
            <person name="Mitreva M."/>
            <person name="Roeseler W."/>
            <person name="Tian H."/>
            <person name="Witte H."/>
            <person name="Yang S.P."/>
            <person name="Wilson R.K."/>
            <person name="Sommer R.J."/>
        </authorList>
    </citation>
    <scope>NUCLEOTIDE SEQUENCE [LARGE SCALE GENOMIC DNA]</scope>
    <source>
        <strain evidence="2">PS312</strain>
    </source>
</reference>
<dbReference type="OrthoDB" id="5831994at2759"/>
<gene>
    <name evidence="1" type="primary">WBGene00277858</name>
</gene>